<name>A0A7V3RHF0_UNCW3</name>
<keyword evidence="1" id="KW-1133">Transmembrane helix</keyword>
<keyword evidence="1" id="KW-0472">Membrane</keyword>
<feature type="transmembrane region" description="Helical" evidence="1">
    <location>
        <begin position="323"/>
        <end position="340"/>
    </location>
</feature>
<dbReference type="EMBL" id="DTOZ01000128">
    <property type="protein sequence ID" value="HGE78275.1"/>
    <property type="molecule type" value="Genomic_DNA"/>
</dbReference>
<comment type="caution">
    <text evidence="2">The sequence shown here is derived from an EMBL/GenBank/DDBJ whole genome shotgun (WGS) entry which is preliminary data.</text>
</comment>
<protein>
    <recommendedName>
        <fullName evidence="3">Glycosyltransferase RgtA/B/C/D-like domain-containing protein</fullName>
    </recommendedName>
</protein>
<feature type="transmembrane region" description="Helical" evidence="1">
    <location>
        <begin position="163"/>
        <end position="192"/>
    </location>
</feature>
<sequence length="495" mass="57567">MELNLKKYARFLPVILILLGIILRVAQYLYNRSLTEGEAPLAMNIIMRSYFDLLRPLDYVQSAPIGFLFIEKFFVNILGNNEYTLRLFPLLSGILASFFFYQVLKHLNDFRICILALSFFVINDHLIYFSSEVKPYSSDVLFGLLLFLLAIKTLRSNSECRDIIVLGITGIITTWFSFPSLFIFIGSGLILIYRTVKSRNYRALVIIIILTLVWASNLLLNYLMCLRYYTTQRELLDFWHSAFIPLPPKSLKEFYQIIYAFLRIFKNPGGFSIYEILLAALSFFIGVASLWNNKREYCFIFLIPLFITILASSFRLYPFEGRVLLFINASIILFVSAGLSRLYEILKKESKIIAILVVLLLFLHPLTISGFHLIKPRAPEELRPVLEYVNKNKRGDDIIYVYYGAVNAYKYYQKKFPRLGDDYIPGIESRDDWTGYYRDIERLKGKRVWFLFSHIATHLGANEEKIFLSYLNILGTKIDSFSASGASAYLYYLNR</sequence>
<feature type="transmembrane region" description="Helical" evidence="1">
    <location>
        <begin position="352"/>
        <end position="374"/>
    </location>
</feature>
<reference evidence="2" key="1">
    <citation type="journal article" date="2020" name="mSystems">
        <title>Genome- and Community-Level Interaction Insights into Carbon Utilization and Element Cycling Functions of Hydrothermarchaeota in Hydrothermal Sediment.</title>
        <authorList>
            <person name="Zhou Z."/>
            <person name="Liu Y."/>
            <person name="Xu W."/>
            <person name="Pan J."/>
            <person name="Luo Z.H."/>
            <person name="Li M."/>
        </authorList>
    </citation>
    <scope>NUCLEOTIDE SEQUENCE [LARGE SCALE GENOMIC DNA]</scope>
    <source>
        <strain evidence="2">SpSt-961</strain>
    </source>
</reference>
<feature type="transmembrane region" description="Helical" evidence="1">
    <location>
        <begin position="12"/>
        <end position="30"/>
    </location>
</feature>
<feature type="transmembrane region" description="Helical" evidence="1">
    <location>
        <begin position="110"/>
        <end position="128"/>
    </location>
</feature>
<gene>
    <name evidence="2" type="ORF">ENX68_04665</name>
</gene>
<proteinExistence type="predicted"/>
<dbReference type="AlphaFoldDB" id="A0A7V3RHF0"/>
<evidence type="ECO:0000256" key="1">
    <source>
        <dbReference type="SAM" id="Phobius"/>
    </source>
</evidence>
<feature type="transmembrane region" description="Helical" evidence="1">
    <location>
        <begin position="85"/>
        <end position="104"/>
    </location>
</feature>
<evidence type="ECO:0008006" key="3">
    <source>
        <dbReference type="Google" id="ProtNLM"/>
    </source>
</evidence>
<feature type="transmembrane region" description="Helical" evidence="1">
    <location>
        <begin position="298"/>
        <end position="317"/>
    </location>
</feature>
<evidence type="ECO:0000313" key="2">
    <source>
        <dbReference type="EMBL" id="HGE78275.1"/>
    </source>
</evidence>
<feature type="transmembrane region" description="Helical" evidence="1">
    <location>
        <begin position="204"/>
        <end position="229"/>
    </location>
</feature>
<organism evidence="2">
    <name type="scientific">candidate division WOR-3 bacterium</name>
    <dbReference type="NCBI Taxonomy" id="2052148"/>
    <lineage>
        <taxon>Bacteria</taxon>
        <taxon>Bacteria division WOR-3</taxon>
    </lineage>
</organism>
<feature type="transmembrane region" description="Helical" evidence="1">
    <location>
        <begin position="271"/>
        <end position="291"/>
    </location>
</feature>
<keyword evidence="1" id="KW-0812">Transmembrane</keyword>
<accession>A0A7V3RHF0</accession>